<dbReference type="AlphaFoldDB" id="A0A8T1FED4"/>
<organism evidence="3 4">
    <name type="scientific">Phytophthora cactorum</name>
    <dbReference type="NCBI Taxonomy" id="29920"/>
    <lineage>
        <taxon>Eukaryota</taxon>
        <taxon>Sar</taxon>
        <taxon>Stramenopiles</taxon>
        <taxon>Oomycota</taxon>
        <taxon>Peronosporomycetes</taxon>
        <taxon>Peronosporales</taxon>
        <taxon>Peronosporaceae</taxon>
        <taxon>Phytophthora</taxon>
    </lineage>
</organism>
<dbReference type="InterPro" id="IPR048324">
    <property type="entry name" value="ZSWIM1-3_RNaseH-like"/>
</dbReference>
<feature type="region of interest" description="Disordered" evidence="1">
    <location>
        <begin position="127"/>
        <end position="191"/>
    </location>
</feature>
<proteinExistence type="predicted"/>
<evidence type="ECO:0000259" key="2">
    <source>
        <dbReference type="Pfam" id="PF21056"/>
    </source>
</evidence>
<dbReference type="EMBL" id="RCML01000989">
    <property type="protein sequence ID" value="KAG2966740.1"/>
    <property type="molecule type" value="Genomic_DNA"/>
</dbReference>
<feature type="compositionally biased region" description="Polar residues" evidence="1">
    <location>
        <begin position="182"/>
        <end position="191"/>
    </location>
</feature>
<accession>A0A8T1FED4</accession>
<feature type="compositionally biased region" description="Polar residues" evidence="1">
    <location>
        <begin position="132"/>
        <end position="147"/>
    </location>
</feature>
<evidence type="ECO:0000256" key="1">
    <source>
        <dbReference type="SAM" id="MobiDB-lite"/>
    </source>
</evidence>
<dbReference type="Pfam" id="PF21056">
    <property type="entry name" value="ZSWIM1-3_RNaseH-like"/>
    <property type="match status" value="1"/>
</dbReference>
<dbReference type="VEuPathDB" id="FungiDB:PC110_g6647"/>
<dbReference type="VEuPathDB" id="FungiDB:PC110_g6645"/>
<feature type="domain" description="ZSWIM1/3 RNaseH-like" evidence="2">
    <location>
        <begin position="2"/>
        <end position="43"/>
    </location>
</feature>
<dbReference type="PANTHER" id="PTHR31569">
    <property type="entry name" value="SWIM-TYPE DOMAIN-CONTAINING PROTEIN"/>
    <property type="match status" value="1"/>
</dbReference>
<dbReference type="InterPro" id="IPR052579">
    <property type="entry name" value="Zinc_finger_SWIM"/>
</dbReference>
<name>A0A8T1FED4_9STRA</name>
<protein>
    <recommendedName>
        <fullName evidence="2">ZSWIM1/3 RNaseH-like domain-containing protein</fullName>
    </recommendedName>
</protein>
<evidence type="ECO:0000313" key="4">
    <source>
        <dbReference type="Proteomes" id="UP000697107"/>
    </source>
</evidence>
<reference evidence="3" key="1">
    <citation type="submission" date="2018-10" db="EMBL/GenBank/DDBJ databases">
        <title>Effector identification in a new, highly contiguous assembly of the strawberry crown rot pathogen Phytophthora cactorum.</title>
        <authorList>
            <person name="Armitage A.D."/>
            <person name="Nellist C.F."/>
            <person name="Bates H."/>
            <person name="Vickerstaff R.J."/>
            <person name="Harrison R.J."/>
        </authorList>
    </citation>
    <scope>NUCLEOTIDE SEQUENCE</scope>
    <source>
        <strain evidence="3">P415</strain>
    </source>
</reference>
<dbReference type="PANTHER" id="PTHR31569:SF4">
    <property type="entry name" value="SWIM-TYPE DOMAIN-CONTAINING PROTEIN"/>
    <property type="match status" value="1"/>
</dbReference>
<dbReference type="Proteomes" id="UP000697107">
    <property type="component" value="Unassembled WGS sequence"/>
</dbReference>
<gene>
    <name evidence="3" type="ORF">PC118_g18998</name>
</gene>
<sequence>MLRAVRAFKQNNPAWTDVKVVVIDKRFTELKLLQEEFPCASVILCHFHVIDYLKREVSKKDYGFSAFEKMHIKNIMMVVVRAEYESLFESYVSALKKLRAGKPPFLDYFTDNWLNCKEQWRTFERGNIPHLDNNTNNPSSERTTSAGSVGKVITSSNDDEEGVGKLITNTGDDGGKVGARVDNTNGDGDQLTNQHTVLATCPPGDIKLENGAAVDLTSTPVSNSGPSPAPARRKLNIDFLDSESSKDEFKITLNTASKPAGQSRKEKSVKKAKKRKEFEETKAFVQQINTYGEITLSDLRDCVQKKKLPMEKGESVFKTIRSRHEDAIYKRPKGHVVTPGTTKTIETTIRYVLREVLVQKSQTARWSAIASSSRSRDISPHEDIIISNLDVGTFSLSDIDTMQEWHCLKTKIDAVRKLIHWANTNARSLNQKLVNQIIVRVN</sequence>
<comment type="caution">
    <text evidence="3">The sequence shown here is derived from an EMBL/GenBank/DDBJ whole genome shotgun (WGS) entry which is preliminary data.</text>
</comment>
<feature type="region of interest" description="Disordered" evidence="1">
    <location>
        <begin position="256"/>
        <end position="276"/>
    </location>
</feature>
<evidence type="ECO:0000313" key="3">
    <source>
        <dbReference type="EMBL" id="KAG2966740.1"/>
    </source>
</evidence>